<dbReference type="Pfam" id="PF17820">
    <property type="entry name" value="PDZ_6"/>
    <property type="match status" value="1"/>
</dbReference>
<name>A0A550CGW9_9AGAR</name>
<evidence type="ECO:0000259" key="4">
    <source>
        <dbReference type="Pfam" id="PF17820"/>
    </source>
</evidence>
<dbReference type="GO" id="GO:0070682">
    <property type="term" value="P:proteasome regulatory particle assembly"/>
    <property type="evidence" value="ECO:0007669"/>
    <property type="project" value="InterPro"/>
</dbReference>
<evidence type="ECO:0000256" key="3">
    <source>
        <dbReference type="ARBA" id="ARBA00068021"/>
    </source>
</evidence>
<dbReference type="InterPro" id="IPR036034">
    <property type="entry name" value="PDZ_sf"/>
</dbReference>
<dbReference type="InterPro" id="IPR040815">
    <property type="entry name" value="Nas2_N"/>
</dbReference>
<dbReference type="OrthoDB" id="72325at2759"/>
<dbReference type="EMBL" id="VDMD01000008">
    <property type="protein sequence ID" value="TRM64051.1"/>
    <property type="molecule type" value="Genomic_DNA"/>
</dbReference>
<dbReference type="Proteomes" id="UP000320762">
    <property type="component" value="Unassembled WGS sequence"/>
</dbReference>
<evidence type="ECO:0000313" key="7">
    <source>
        <dbReference type="Proteomes" id="UP000320762"/>
    </source>
</evidence>
<dbReference type="Gene3D" id="6.10.140.1710">
    <property type="match status" value="1"/>
</dbReference>
<comment type="caution">
    <text evidence="6">The sequence shown here is derived from an EMBL/GenBank/DDBJ whole genome shotgun (WGS) entry which is preliminary data.</text>
</comment>
<protein>
    <recommendedName>
        <fullName evidence="3">Probable 26S proteasome regulatory subunit p27</fullName>
    </recommendedName>
</protein>
<dbReference type="FunFam" id="2.30.42.10:FF:000107">
    <property type="entry name" value="26S proteasome non-ATPase regulatory subunit 9"/>
    <property type="match status" value="1"/>
</dbReference>
<reference evidence="6 7" key="1">
    <citation type="journal article" date="2019" name="New Phytol.">
        <title>Comparative genomics reveals unique wood-decay strategies and fruiting body development in the Schizophyllaceae.</title>
        <authorList>
            <person name="Almasi E."/>
            <person name="Sahu N."/>
            <person name="Krizsan K."/>
            <person name="Balint B."/>
            <person name="Kovacs G.M."/>
            <person name="Kiss B."/>
            <person name="Cseklye J."/>
            <person name="Drula E."/>
            <person name="Henrissat B."/>
            <person name="Nagy I."/>
            <person name="Chovatia M."/>
            <person name="Adam C."/>
            <person name="LaButti K."/>
            <person name="Lipzen A."/>
            <person name="Riley R."/>
            <person name="Grigoriev I.V."/>
            <person name="Nagy L.G."/>
        </authorList>
    </citation>
    <scope>NUCLEOTIDE SEQUENCE [LARGE SCALE GENOMIC DNA]</scope>
    <source>
        <strain evidence="6 7">NL-1724</strain>
    </source>
</reference>
<dbReference type="PANTHER" id="PTHR12651:SF1">
    <property type="entry name" value="26S PROTEASOME NON-ATPASE REGULATORY SUBUNIT 9"/>
    <property type="match status" value="1"/>
</dbReference>
<dbReference type="Gene3D" id="2.30.42.10">
    <property type="match status" value="1"/>
</dbReference>
<keyword evidence="2" id="KW-0143">Chaperone</keyword>
<proteinExistence type="inferred from homology"/>
<dbReference type="Pfam" id="PF18265">
    <property type="entry name" value="Nas2_N"/>
    <property type="match status" value="1"/>
</dbReference>
<evidence type="ECO:0000259" key="5">
    <source>
        <dbReference type="Pfam" id="PF18265"/>
    </source>
</evidence>
<evidence type="ECO:0000256" key="1">
    <source>
        <dbReference type="ARBA" id="ARBA00005256"/>
    </source>
</evidence>
<dbReference type="PANTHER" id="PTHR12651">
    <property type="entry name" value="26S PROTEASOME NON-ATPASE REGULATORY SUBUNIT 9"/>
    <property type="match status" value="1"/>
</dbReference>
<dbReference type="InterPro" id="IPR035269">
    <property type="entry name" value="PSMD9"/>
</dbReference>
<dbReference type="STRING" id="97359.A0A550CGW9"/>
<evidence type="ECO:0000256" key="2">
    <source>
        <dbReference type="ARBA" id="ARBA00023186"/>
    </source>
</evidence>
<organism evidence="6 7">
    <name type="scientific">Schizophyllum amplum</name>
    <dbReference type="NCBI Taxonomy" id="97359"/>
    <lineage>
        <taxon>Eukaryota</taxon>
        <taxon>Fungi</taxon>
        <taxon>Dikarya</taxon>
        <taxon>Basidiomycota</taxon>
        <taxon>Agaricomycotina</taxon>
        <taxon>Agaricomycetes</taxon>
        <taxon>Agaricomycetidae</taxon>
        <taxon>Agaricales</taxon>
        <taxon>Schizophyllaceae</taxon>
        <taxon>Schizophyllum</taxon>
    </lineage>
</organism>
<dbReference type="GO" id="GO:0005737">
    <property type="term" value="C:cytoplasm"/>
    <property type="evidence" value="ECO:0007669"/>
    <property type="project" value="TreeGrafter"/>
</dbReference>
<sequence length="198" mass="21661">MGFTFPSSQSERTRAVRELMSQKESTELLIEEQASILKANNSSMRTPLVDAQGFPRDDIDIYAVRGARVRIIELRNDLDDLMSKIGRALEGIYDPALLAPKATDDNLKAFAKVNAVSPGSPAADAGLQKDDLIFKFGHLTHQSLTGGSLQPIAEVVNENEDRHVIVKVSRSGETIFANLYPRKGWGGRGMLGCHIVPT</sequence>
<dbReference type="GO" id="GO:0005634">
    <property type="term" value="C:nucleus"/>
    <property type="evidence" value="ECO:0007669"/>
    <property type="project" value="TreeGrafter"/>
</dbReference>
<evidence type="ECO:0000313" key="6">
    <source>
        <dbReference type="EMBL" id="TRM64051.1"/>
    </source>
</evidence>
<dbReference type="AlphaFoldDB" id="A0A550CGW9"/>
<feature type="domain" description="PDZ" evidence="4">
    <location>
        <begin position="113"/>
        <end position="169"/>
    </location>
</feature>
<feature type="domain" description="Nas2 N-terminal" evidence="5">
    <location>
        <begin position="17"/>
        <end position="93"/>
    </location>
</feature>
<gene>
    <name evidence="6" type="ORF">BD626DRAFT_568651</name>
</gene>
<accession>A0A550CGW9</accession>
<comment type="similarity">
    <text evidence="1">Belongs to the proteasome subunit p27 family.</text>
</comment>
<dbReference type="SUPFAM" id="SSF50156">
    <property type="entry name" value="PDZ domain-like"/>
    <property type="match status" value="1"/>
</dbReference>
<dbReference type="InterPro" id="IPR041489">
    <property type="entry name" value="PDZ_6"/>
</dbReference>
<keyword evidence="7" id="KW-1185">Reference proteome</keyword>